<dbReference type="PANTHER" id="PTHR35534:SF1">
    <property type="entry name" value="LARGE RIBOSOMAL SUBUNIT PROTEIN BL32"/>
    <property type="match status" value="1"/>
</dbReference>
<dbReference type="HAMAP" id="MF_00340">
    <property type="entry name" value="Ribosomal_bL32"/>
    <property type="match status" value="1"/>
</dbReference>
<gene>
    <name evidence="5" type="primary">rpmF</name>
    <name evidence="6" type="ORF">EH55_07295</name>
</gene>
<sequence>MATPKRRVSHARTHNRKAHWLAGLSAPELTICKHCGETIQTYRACPACGYYRGRQVLKIAEEKTKD</sequence>
<keyword evidence="2 5" id="KW-0689">Ribosomal protein</keyword>
<reference evidence="6 7" key="1">
    <citation type="submission" date="2014-04" db="EMBL/GenBank/DDBJ databases">
        <title>Draft Genome Sequence of Synergistes jonesii.</title>
        <authorList>
            <person name="Coil D.A."/>
            <person name="Eisen J.A."/>
            <person name="Holland-Moritz H.E."/>
        </authorList>
    </citation>
    <scope>NUCLEOTIDE SEQUENCE [LARGE SCALE GENOMIC DNA]</scope>
    <source>
        <strain evidence="6 7">78-1</strain>
    </source>
</reference>
<comment type="similarity">
    <text evidence="1 5">Belongs to the bacterial ribosomal protein bL32 family.</text>
</comment>
<evidence type="ECO:0000313" key="6">
    <source>
        <dbReference type="EMBL" id="KEJ91770.1"/>
    </source>
</evidence>
<proteinExistence type="inferred from homology"/>
<protein>
    <recommendedName>
        <fullName evidence="4 5">Large ribosomal subunit protein bL32</fullName>
    </recommendedName>
</protein>
<evidence type="ECO:0000256" key="4">
    <source>
        <dbReference type="ARBA" id="ARBA00035178"/>
    </source>
</evidence>
<dbReference type="Proteomes" id="UP000027665">
    <property type="component" value="Unassembled WGS sequence"/>
</dbReference>
<dbReference type="GO" id="GO:0006412">
    <property type="term" value="P:translation"/>
    <property type="evidence" value="ECO:0007669"/>
    <property type="project" value="UniProtKB-UniRule"/>
</dbReference>
<evidence type="ECO:0000256" key="3">
    <source>
        <dbReference type="ARBA" id="ARBA00023274"/>
    </source>
</evidence>
<dbReference type="GO" id="GO:0003735">
    <property type="term" value="F:structural constituent of ribosome"/>
    <property type="evidence" value="ECO:0007669"/>
    <property type="project" value="InterPro"/>
</dbReference>
<dbReference type="PANTHER" id="PTHR35534">
    <property type="entry name" value="50S RIBOSOMAL PROTEIN L32"/>
    <property type="match status" value="1"/>
</dbReference>
<comment type="caution">
    <text evidence="6">The sequence shown here is derived from an EMBL/GenBank/DDBJ whole genome shotgun (WGS) entry which is preliminary data.</text>
</comment>
<name>A0A073IQ99_9BACT</name>
<dbReference type="NCBIfam" id="TIGR01031">
    <property type="entry name" value="rpmF_bact"/>
    <property type="match status" value="1"/>
</dbReference>
<keyword evidence="7" id="KW-1185">Reference proteome</keyword>
<evidence type="ECO:0000256" key="5">
    <source>
        <dbReference type="HAMAP-Rule" id="MF_00340"/>
    </source>
</evidence>
<organism evidence="6 7">
    <name type="scientific">Synergistes jonesii</name>
    <dbReference type="NCBI Taxonomy" id="2754"/>
    <lineage>
        <taxon>Bacteria</taxon>
        <taxon>Thermotogati</taxon>
        <taxon>Synergistota</taxon>
        <taxon>Synergistia</taxon>
        <taxon>Synergistales</taxon>
        <taxon>Synergistaceae</taxon>
        <taxon>Synergistes</taxon>
    </lineage>
</organism>
<dbReference type="RefSeq" id="WP_037977101.1">
    <property type="nucleotide sequence ID" value="NZ_CAMETI010000037.1"/>
</dbReference>
<dbReference type="AlphaFoldDB" id="A0A073IQ99"/>
<dbReference type="eggNOG" id="COG0333">
    <property type="taxonomic scope" value="Bacteria"/>
</dbReference>
<dbReference type="InterPro" id="IPR011332">
    <property type="entry name" value="Ribosomal_zn-bd"/>
</dbReference>
<keyword evidence="3 5" id="KW-0687">Ribonucleoprotein</keyword>
<dbReference type="GO" id="GO:0015934">
    <property type="term" value="C:large ribosomal subunit"/>
    <property type="evidence" value="ECO:0007669"/>
    <property type="project" value="InterPro"/>
</dbReference>
<dbReference type="STRING" id="2754.EH55_07295"/>
<dbReference type="InterPro" id="IPR002677">
    <property type="entry name" value="Ribosomal_bL32"/>
</dbReference>
<dbReference type="OrthoDB" id="9812874at2"/>
<dbReference type="InterPro" id="IPR044957">
    <property type="entry name" value="Ribosomal_bL32_bact"/>
</dbReference>
<evidence type="ECO:0000256" key="2">
    <source>
        <dbReference type="ARBA" id="ARBA00022980"/>
    </source>
</evidence>
<evidence type="ECO:0000313" key="7">
    <source>
        <dbReference type="Proteomes" id="UP000027665"/>
    </source>
</evidence>
<accession>A0A073IQ99</accession>
<evidence type="ECO:0000256" key="1">
    <source>
        <dbReference type="ARBA" id="ARBA00008560"/>
    </source>
</evidence>
<dbReference type="SUPFAM" id="SSF57829">
    <property type="entry name" value="Zn-binding ribosomal proteins"/>
    <property type="match status" value="1"/>
</dbReference>
<dbReference type="GeneID" id="90984047"/>
<dbReference type="Pfam" id="PF01783">
    <property type="entry name" value="Ribosomal_L32p"/>
    <property type="match status" value="1"/>
</dbReference>
<dbReference type="EMBL" id="JMKI01000037">
    <property type="protein sequence ID" value="KEJ91770.1"/>
    <property type="molecule type" value="Genomic_DNA"/>
</dbReference>